<name>T1J2B3_STRMM</name>
<dbReference type="PANTHER" id="PTHR12932">
    <property type="entry name" value="P25 ALPHA-RELATED"/>
    <property type="match status" value="1"/>
</dbReference>
<protein>
    <recommendedName>
        <fullName evidence="5">TPPP family protein</fullName>
    </recommendedName>
</protein>
<evidence type="ECO:0000256" key="1">
    <source>
        <dbReference type="ARBA" id="ARBA00010994"/>
    </source>
</evidence>
<dbReference type="Proteomes" id="UP000014500">
    <property type="component" value="Unassembled WGS sequence"/>
</dbReference>
<dbReference type="GO" id="GO:0032273">
    <property type="term" value="P:positive regulation of protein polymerization"/>
    <property type="evidence" value="ECO:0007669"/>
    <property type="project" value="TreeGrafter"/>
</dbReference>
<dbReference type="GO" id="GO:0001578">
    <property type="term" value="P:microtubule bundle formation"/>
    <property type="evidence" value="ECO:0007669"/>
    <property type="project" value="TreeGrafter"/>
</dbReference>
<dbReference type="SUPFAM" id="SSF47473">
    <property type="entry name" value="EF-hand"/>
    <property type="match status" value="2"/>
</dbReference>
<dbReference type="EnsemblMetazoa" id="SMAR007696-RA">
    <property type="protein sequence ID" value="SMAR007696-PA"/>
    <property type="gene ID" value="SMAR007696"/>
</dbReference>
<reference evidence="3" key="2">
    <citation type="submission" date="2015-02" db="UniProtKB">
        <authorList>
            <consortium name="EnsemblMetazoa"/>
        </authorList>
    </citation>
    <scope>IDENTIFICATION</scope>
</reference>
<accession>T1J2B3</accession>
<dbReference type="Gene3D" id="1.10.238.10">
    <property type="entry name" value="EF-hand"/>
    <property type="match status" value="2"/>
</dbReference>
<dbReference type="InterPro" id="IPR008907">
    <property type="entry name" value="TPP/p25"/>
</dbReference>
<evidence type="ECO:0008006" key="5">
    <source>
        <dbReference type="Google" id="ProtNLM"/>
    </source>
</evidence>
<feature type="region of interest" description="Disordered" evidence="2">
    <location>
        <begin position="244"/>
        <end position="287"/>
    </location>
</feature>
<dbReference type="GO" id="GO:0046785">
    <property type="term" value="P:microtubule polymerization"/>
    <property type="evidence" value="ECO:0007669"/>
    <property type="project" value="InterPro"/>
</dbReference>
<dbReference type="Pfam" id="PF05517">
    <property type="entry name" value="p25-alpha"/>
    <property type="match status" value="2"/>
</dbReference>
<comment type="similarity">
    <text evidence="1">Belongs to the TPPP family.</text>
</comment>
<dbReference type="EMBL" id="JH431796">
    <property type="status" value="NOT_ANNOTATED_CDS"/>
    <property type="molecule type" value="Genomic_DNA"/>
</dbReference>
<dbReference type="HOGENOM" id="CLU_970823_0_0_1"/>
<organism evidence="3 4">
    <name type="scientific">Strigamia maritima</name>
    <name type="common">European centipede</name>
    <name type="synonym">Geophilus maritimus</name>
    <dbReference type="NCBI Taxonomy" id="126957"/>
    <lineage>
        <taxon>Eukaryota</taxon>
        <taxon>Metazoa</taxon>
        <taxon>Ecdysozoa</taxon>
        <taxon>Arthropoda</taxon>
        <taxon>Myriapoda</taxon>
        <taxon>Chilopoda</taxon>
        <taxon>Pleurostigmophora</taxon>
        <taxon>Geophilomorpha</taxon>
        <taxon>Linotaeniidae</taxon>
        <taxon>Strigamia</taxon>
    </lineage>
</organism>
<dbReference type="PhylomeDB" id="T1J2B3"/>
<reference evidence="4" key="1">
    <citation type="submission" date="2011-05" db="EMBL/GenBank/DDBJ databases">
        <authorList>
            <person name="Richards S.R."/>
            <person name="Qu J."/>
            <person name="Jiang H."/>
            <person name="Jhangiani S.N."/>
            <person name="Agravi P."/>
            <person name="Goodspeed R."/>
            <person name="Gross S."/>
            <person name="Mandapat C."/>
            <person name="Jackson L."/>
            <person name="Mathew T."/>
            <person name="Pu L."/>
            <person name="Thornton R."/>
            <person name="Saada N."/>
            <person name="Wilczek-Boney K.B."/>
            <person name="Lee S."/>
            <person name="Kovar C."/>
            <person name="Wu Y."/>
            <person name="Scherer S.E."/>
            <person name="Worley K.C."/>
            <person name="Muzny D.M."/>
            <person name="Gibbs R."/>
        </authorList>
    </citation>
    <scope>NUCLEOTIDE SEQUENCE</scope>
    <source>
        <strain evidence="4">Brora</strain>
    </source>
</reference>
<evidence type="ECO:0000256" key="2">
    <source>
        <dbReference type="SAM" id="MobiDB-lite"/>
    </source>
</evidence>
<dbReference type="GO" id="GO:0015631">
    <property type="term" value="F:tubulin binding"/>
    <property type="evidence" value="ECO:0007669"/>
    <property type="project" value="InterPro"/>
</dbReference>
<evidence type="ECO:0000313" key="3">
    <source>
        <dbReference type="EnsemblMetazoa" id="SMAR007696-PA"/>
    </source>
</evidence>
<dbReference type="AlphaFoldDB" id="T1J2B3"/>
<keyword evidence="4" id="KW-1185">Reference proteome</keyword>
<dbReference type="InterPro" id="IPR011992">
    <property type="entry name" value="EF-hand-dom_pair"/>
</dbReference>
<dbReference type="PANTHER" id="PTHR12932:SF9">
    <property type="entry name" value="TUBULIN POLYMERIZATION-PROMOTING PROTEIN HOMOLOG"/>
    <property type="match status" value="1"/>
</dbReference>
<dbReference type="eggNOG" id="KOG4070">
    <property type="taxonomic scope" value="Eukaryota"/>
</dbReference>
<dbReference type="GO" id="GO:0005874">
    <property type="term" value="C:microtubule"/>
    <property type="evidence" value="ECO:0007669"/>
    <property type="project" value="TreeGrafter"/>
</dbReference>
<proteinExistence type="inferred from homology"/>
<sequence>MEGRGNSNMKTGQPLELLFEQFAKFGDTHKTGDSITLKNVDKWFRQALIINCKSFTSADISVTFSKLAKNKKSINYVDFLNFIDSLSDYTKANADDIKSKLRRSGAPSANNPTVVYYMNMATSDDGHSFEEEFKLFAKFGDAKSTGEGITLSNSDKWLKQAKVIDGKKITTTDTAIRFKEVSKTKKTISFSEFLIFLEKLAKMKKMEQSEFHKKLQSCGPPGLAGTTSVVKSATVGRLTDTTKYTGSSKQRFDETGKGRGKAGREEMPNKTGYVSGYQDAGTYDHTH</sequence>
<feature type="compositionally biased region" description="Basic and acidic residues" evidence="2">
    <location>
        <begin position="250"/>
        <end position="268"/>
    </location>
</feature>
<evidence type="ECO:0000313" key="4">
    <source>
        <dbReference type="Proteomes" id="UP000014500"/>
    </source>
</evidence>